<proteinExistence type="predicted"/>
<feature type="chain" id="PRO_5039210002" evidence="6">
    <location>
        <begin position="22"/>
        <end position="206"/>
    </location>
</feature>
<gene>
    <name evidence="8" type="ORF">CLV97_1511</name>
</gene>
<feature type="region of interest" description="Disordered" evidence="5">
    <location>
        <begin position="22"/>
        <end position="81"/>
    </location>
</feature>
<reference evidence="8 9" key="1">
    <citation type="submission" date="2018-03" db="EMBL/GenBank/DDBJ databases">
        <title>Genomic Encyclopedia of Archaeal and Bacterial Type Strains, Phase II (KMG-II): from individual species to whole genera.</title>
        <authorList>
            <person name="Goeker M."/>
        </authorList>
    </citation>
    <scope>NUCLEOTIDE SEQUENCE [LARGE SCALE GENOMIC DNA]</scope>
    <source>
        <strain evidence="8 9">DSM 44946</strain>
    </source>
</reference>
<evidence type="ECO:0000313" key="9">
    <source>
        <dbReference type="Proteomes" id="UP000237797"/>
    </source>
</evidence>
<evidence type="ECO:0000256" key="1">
    <source>
        <dbReference type="ARBA" id="ARBA00004442"/>
    </source>
</evidence>
<sequence>MRWTRLLAVLFLFSSLMIGCSGEKEEDEGKQEPAKQTEESAESSDSKEGKPGLAIPEPFNPKPKPAIPKPFIPPKPPVPDVKILQPSKDETVIRIPDKVLFDFDSSELRSEAYPVLEKIAESLNNSEGYEVKIEGHTDSKGSDSYNMKLSKDRAEAVRKALVDRYGVSPDILTAVGLGESQPVAPNDTEKNRQKNRRVEIKVQPKQ</sequence>
<feature type="region of interest" description="Disordered" evidence="5">
    <location>
        <begin position="178"/>
        <end position="206"/>
    </location>
</feature>
<dbReference type="InterPro" id="IPR036737">
    <property type="entry name" value="OmpA-like_sf"/>
</dbReference>
<comment type="subcellular location">
    <subcellularLocation>
        <location evidence="1">Cell outer membrane</location>
    </subcellularLocation>
</comment>
<feature type="domain" description="OmpA-like" evidence="7">
    <location>
        <begin position="88"/>
        <end position="206"/>
    </location>
</feature>
<dbReference type="SUPFAM" id="SSF103088">
    <property type="entry name" value="OmpA-like"/>
    <property type="match status" value="1"/>
</dbReference>
<dbReference type="Gene3D" id="3.30.1330.60">
    <property type="entry name" value="OmpA-like domain"/>
    <property type="match status" value="1"/>
</dbReference>
<feature type="compositionally biased region" description="Pro residues" evidence="5">
    <location>
        <begin position="58"/>
        <end position="79"/>
    </location>
</feature>
<dbReference type="GO" id="GO:0009279">
    <property type="term" value="C:cell outer membrane"/>
    <property type="evidence" value="ECO:0007669"/>
    <property type="project" value="UniProtKB-SubCell"/>
</dbReference>
<keyword evidence="3" id="KW-0998">Cell outer membrane</keyword>
<evidence type="ECO:0000256" key="5">
    <source>
        <dbReference type="SAM" id="MobiDB-lite"/>
    </source>
</evidence>
<protein>
    <submittedName>
        <fullName evidence="8">Outer membrane protein OmpA-like peptidoglycan-associated protein</fullName>
    </submittedName>
</protein>
<evidence type="ECO:0000256" key="6">
    <source>
        <dbReference type="SAM" id="SignalP"/>
    </source>
</evidence>
<accession>A0A2T0L9X6</accession>
<dbReference type="EMBL" id="PVNE01000051">
    <property type="protein sequence ID" value="PRX38527.1"/>
    <property type="molecule type" value="Genomic_DNA"/>
</dbReference>
<dbReference type="InterPro" id="IPR006664">
    <property type="entry name" value="OMP_bac"/>
</dbReference>
<name>A0A2T0L9X6_9BACL</name>
<dbReference type="Pfam" id="PF00691">
    <property type="entry name" value="OmpA"/>
    <property type="match status" value="1"/>
</dbReference>
<dbReference type="PRINTS" id="PR01021">
    <property type="entry name" value="OMPADOMAIN"/>
</dbReference>
<evidence type="ECO:0000313" key="8">
    <source>
        <dbReference type="EMBL" id="PRX38527.1"/>
    </source>
</evidence>
<dbReference type="PROSITE" id="PS51257">
    <property type="entry name" value="PROKAR_LIPOPROTEIN"/>
    <property type="match status" value="1"/>
</dbReference>
<feature type="compositionally biased region" description="Basic and acidic residues" evidence="5">
    <location>
        <begin position="30"/>
        <end position="50"/>
    </location>
</feature>
<keyword evidence="2 4" id="KW-0472">Membrane</keyword>
<dbReference type="InterPro" id="IPR050330">
    <property type="entry name" value="Bact_OuterMem_StrucFunc"/>
</dbReference>
<dbReference type="PANTHER" id="PTHR30329">
    <property type="entry name" value="STATOR ELEMENT OF FLAGELLAR MOTOR COMPLEX"/>
    <property type="match status" value="1"/>
</dbReference>
<dbReference type="OrthoDB" id="193257at2"/>
<dbReference type="PANTHER" id="PTHR30329:SF21">
    <property type="entry name" value="LIPOPROTEIN YIAD-RELATED"/>
    <property type="match status" value="1"/>
</dbReference>
<keyword evidence="6" id="KW-0732">Signal</keyword>
<evidence type="ECO:0000259" key="7">
    <source>
        <dbReference type="PROSITE" id="PS51123"/>
    </source>
</evidence>
<keyword evidence="9" id="KW-1185">Reference proteome</keyword>
<dbReference type="Proteomes" id="UP000237797">
    <property type="component" value="Unassembled WGS sequence"/>
</dbReference>
<comment type="caution">
    <text evidence="8">The sequence shown here is derived from an EMBL/GenBank/DDBJ whole genome shotgun (WGS) entry which is preliminary data.</text>
</comment>
<dbReference type="InterPro" id="IPR006665">
    <property type="entry name" value="OmpA-like"/>
</dbReference>
<feature type="compositionally biased region" description="Basic and acidic residues" evidence="5">
    <location>
        <begin position="187"/>
        <end position="206"/>
    </location>
</feature>
<organism evidence="8 9">
    <name type="scientific">Planifilum fimeticola</name>
    <dbReference type="NCBI Taxonomy" id="201975"/>
    <lineage>
        <taxon>Bacteria</taxon>
        <taxon>Bacillati</taxon>
        <taxon>Bacillota</taxon>
        <taxon>Bacilli</taxon>
        <taxon>Bacillales</taxon>
        <taxon>Thermoactinomycetaceae</taxon>
        <taxon>Planifilum</taxon>
    </lineage>
</organism>
<dbReference type="RefSeq" id="WP_146130542.1">
    <property type="nucleotide sequence ID" value="NZ_PVNE01000051.1"/>
</dbReference>
<dbReference type="CDD" id="cd07185">
    <property type="entry name" value="OmpA_C-like"/>
    <property type="match status" value="1"/>
</dbReference>
<feature type="signal peptide" evidence="6">
    <location>
        <begin position="1"/>
        <end position="21"/>
    </location>
</feature>
<evidence type="ECO:0000256" key="4">
    <source>
        <dbReference type="PROSITE-ProRule" id="PRU00473"/>
    </source>
</evidence>
<evidence type="ECO:0000256" key="3">
    <source>
        <dbReference type="ARBA" id="ARBA00023237"/>
    </source>
</evidence>
<evidence type="ECO:0000256" key="2">
    <source>
        <dbReference type="ARBA" id="ARBA00023136"/>
    </source>
</evidence>
<dbReference type="AlphaFoldDB" id="A0A2T0L9X6"/>
<dbReference type="PROSITE" id="PS51123">
    <property type="entry name" value="OMPA_2"/>
    <property type="match status" value="1"/>
</dbReference>